<protein>
    <submittedName>
        <fullName evidence="3">Serpentine Receptor, class T</fullName>
    </submittedName>
</protein>
<evidence type="ECO:0000256" key="1">
    <source>
        <dbReference type="SAM" id="Phobius"/>
    </source>
</evidence>
<feature type="transmembrane region" description="Helical" evidence="1">
    <location>
        <begin position="175"/>
        <end position="196"/>
    </location>
</feature>
<evidence type="ECO:0000313" key="2">
    <source>
        <dbReference type="Proteomes" id="UP000492821"/>
    </source>
</evidence>
<name>A0A7E4ZPS9_PANRE</name>
<feature type="transmembrane region" description="Helical" evidence="1">
    <location>
        <begin position="94"/>
        <end position="113"/>
    </location>
</feature>
<keyword evidence="2" id="KW-1185">Reference proteome</keyword>
<keyword evidence="1" id="KW-0812">Transmembrane</keyword>
<keyword evidence="1" id="KW-0472">Membrane</keyword>
<feature type="transmembrane region" description="Helical" evidence="1">
    <location>
        <begin position="245"/>
        <end position="264"/>
    </location>
</feature>
<feature type="transmembrane region" description="Helical" evidence="1">
    <location>
        <begin position="53"/>
        <end position="74"/>
    </location>
</feature>
<proteinExistence type="predicted"/>
<sequence length="308" mass="34800">MAEAFDYVLLGCFVATFFVYLYVAYITSRLLWHCIIRRHTNSIEIVPILTTHVVSWWLCAISAIILAAYNIVYWRPEPIYNNVIMFSLFLPAQLALNCVHISQFFITLERILIMKSANPIYNQKLLLAACVLINIGVATFIGVLFTLQFAQNGVNDESCVIIICMVGMDTYLVSYHVSNAISAVNLIASLYFLFLFRKTTITVNTHGKQAAKKQNMIKFTICVDICLDIFPQIVTVVLSLMGSPIGPYVATLQRVLFTFCGIFVNQRFYNVFVTHESSFAKTTSVALKTQSKVFQTSKRLSVTVPKTF</sequence>
<evidence type="ECO:0000313" key="3">
    <source>
        <dbReference type="WBParaSite" id="Pan_g10128.t1"/>
    </source>
</evidence>
<feature type="transmembrane region" description="Helical" evidence="1">
    <location>
        <begin position="6"/>
        <end position="32"/>
    </location>
</feature>
<reference evidence="2" key="1">
    <citation type="journal article" date="2013" name="Genetics">
        <title>The draft genome and transcriptome of Panagrellus redivivus are shaped by the harsh demands of a free-living lifestyle.</title>
        <authorList>
            <person name="Srinivasan J."/>
            <person name="Dillman A.R."/>
            <person name="Macchietto M.G."/>
            <person name="Heikkinen L."/>
            <person name="Lakso M."/>
            <person name="Fracchia K.M."/>
            <person name="Antoshechkin I."/>
            <person name="Mortazavi A."/>
            <person name="Wong G."/>
            <person name="Sternberg P.W."/>
        </authorList>
    </citation>
    <scope>NUCLEOTIDE SEQUENCE [LARGE SCALE GENOMIC DNA]</scope>
    <source>
        <strain evidence="2">MT8872</strain>
    </source>
</reference>
<reference evidence="3" key="2">
    <citation type="submission" date="2020-10" db="UniProtKB">
        <authorList>
            <consortium name="WormBaseParasite"/>
        </authorList>
    </citation>
    <scope>IDENTIFICATION</scope>
</reference>
<feature type="transmembrane region" description="Helical" evidence="1">
    <location>
        <begin position="125"/>
        <end position="147"/>
    </location>
</feature>
<keyword evidence="1" id="KW-1133">Transmembrane helix</keyword>
<dbReference type="AlphaFoldDB" id="A0A7E4ZPS9"/>
<dbReference type="Proteomes" id="UP000492821">
    <property type="component" value="Unassembled WGS sequence"/>
</dbReference>
<feature type="transmembrane region" description="Helical" evidence="1">
    <location>
        <begin position="217"/>
        <end position="239"/>
    </location>
</feature>
<dbReference type="WBParaSite" id="Pan_g10128.t1">
    <property type="protein sequence ID" value="Pan_g10128.t1"/>
    <property type="gene ID" value="Pan_g10128"/>
</dbReference>
<accession>A0A7E4ZPS9</accession>
<organism evidence="2 3">
    <name type="scientific">Panagrellus redivivus</name>
    <name type="common">Microworm</name>
    <dbReference type="NCBI Taxonomy" id="6233"/>
    <lineage>
        <taxon>Eukaryota</taxon>
        <taxon>Metazoa</taxon>
        <taxon>Ecdysozoa</taxon>
        <taxon>Nematoda</taxon>
        <taxon>Chromadorea</taxon>
        <taxon>Rhabditida</taxon>
        <taxon>Tylenchina</taxon>
        <taxon>Panagrolaimomorpha</taxon>
        <taxon>Panagrolaimoidea</taxon>
        <taxon>Panagrolaimidae</taxon>
        <taxon>Panagrellus</taxon>
    </lineage>
</organism>